<evidence type="ECO:0000256" key="1">
    <source>
        <dbReference type="SAM" id="MobiDB-lite"/>
    </source>
</evidence>
<feature type="compositionally biased region" description="Polar residues" evidence="1">
    <location>
        <begin position="43"/>
        <end position="55"/>
    </location>
</feature>
<sequence>MQQEAEIAELPQRSRRTGTVPSGSTGASGATETTQAQQIPPIGTSSQDRSPSIDQTLILERVGARVWNHPRDRQSSDDPTRSQSRPISPTPLVQT</sequence>
<comment type="caution">
    <text evidence="2">The sequence shown here is derived from an EMBL/GenBank/DDBJ whole genome shotgun (WGS) entry which is preliminary data.</text>
</comment>
<protein>
    <submittedName>
        <fullName evidence="2">Uncharacterized protein</fullName>
    </submittedName>
</protein>
<dbReference type="EMBL" id="QGKW02001940">
    <property type="protein sequence ID" value="KAF2557070.1"/>
    <property type="molecule type" value="Genomic_DNA"/>
</dbReference>
<dbReference type="AlphaFoldDB" id="A0A8S9GXC0"/>
<feature type="region of interest" description="Disordered" evidence="1">
    <location>
        <begin position="1"/>
        <end position="95"/>
    </location>
</feature>
<name>A0A8S9GXC0_BRACR</name>
<evidence type="ECO:0000313" key="3">
    <source>
        <dbReference type="EMBL" id="KAF2557070.1"/>
    </source>
</evidence>
<feature type="compositionally biased region" description="Low complexity" evidence="1">
    <location>
        <begin position="17"/>
        <end position="38"/>
    </location>
</feature>
<proteinExistence type="predicted"/>
<dbReference type="Proteomes" id="UP000712281">
    <property type="component" value="Unassembled WGS sequence"/>
</dbReference>
<accession>A0A8S9GXC0</accession>
<evidence type="ECO:0000313" key="2">
    <source>
        <dbReference type="EMBL" id="KAF2549384.1"/>
    </source>
</evidence>
<gene>
    <name evidence="3" type="ORF">F2Q68_00016344</name>
    <name evidence="2" type="ORF">F2Q70_00022313</name>
</gene>
<feature type="compositionally biased region" description="Basic and acidic residues" evidence="1">
    <location>
        <begin position="69"/>
        <end position="80"/>
    </location>
</feature>
<reference evidence="2" key="1">
    <citation type="submission" date="2019-12" db="EMBL/GenBank/DDBJ databases">
        <title>Genome sequencing and annotation of Brassica cretica.</title>
        <authorList>
            <person name="Studholme D.J."/>
            <person name="Sarris P.F."/>
        </authorList>
    </citation>
    <scope>NUCLEOTIDE SEQUENCE</scope>
    <source>
        <strain evidence="3">PFS-001/15</strain>
        <strain evidence="2">PFS-102/07</strain>
        <tissue evidence="2">Leaf</tissue>
    </source>
</reference>
<dbReference type="EMBL" id="QGKY02001925">
    <property type="protein sequence ID" value="KAF2549384.1"/>
    <property type="molecule type" value="Genomic_DNA"/>
</dbReference>
<feature type="compositionally biased region" description="Polar residues" evidence="1">
    <location>
        <begin position="81"/>
        <end position="95"/>
    </location>
</feature>
<organism evidence="2">
    <name type="scientific">Brassica cretica</name>
    <name type="common">Mustard</name>
    <dbReference type="NCBI Taxonomy" id="69181"/>
    <lineage>
        <taxon>Eukaryota</taxon>
        <taxon>Viridiplantae</taxon>
        <taxon>Streptophyta</taxon>
        <taxon>Embryophyta</taxon>
        <taxon>Tracheophyta</taxon>
        <taxon>Spermatophyta</taxon>
        <taxon>Magnoliopsida</taxon>
        <taxon>eudicotyledons</taxon>
        <taxon>Gunneridae</taxon>
        <taxon>Pentapetalae</taxon>
        <taxon>rosids</taxon>
        <taxon>malvids</taxon>
        <taxon>Brassicales</taxon>
        <taxon>Brassicaceae</taxon>
        <taxon>Brassiceae</taxon>
        <taxon>Brassica</taxon>
    </lineage>
</organism>